<evidence type="ECO:0000313" key="7">
    <source>
        <dbReference type="EMBL" id="AVK98829.1"/>
    </source>
</evidence>
<evidence type="ECO:0000256" key="5">
    <source>
        <dbReference type="ARBA" id="ARBA00023600"/>
    </source>
</evidence>
<name>A0A2S0K6A5_LYSSH</name>
<feature type="transmembrane region" description="Helical" evidence="6">
    <location>
        <begin position="82"/>
        <end position="99"/>
    </location>
</feature>
<evidence type="ECO:0000256" key="1">
    <source>
        <dbReference type="ARBA" id="ARBA00004141"/>
    </source>
</evidence>
<organism evidence="7 9">
    <name type="scientific">Lysinibacillus sphaericus</name>
    <name type="common">Bacillus sphaericus</name>
    <dbReference type="NCBI Taxonomy" id="1421"/>
    <lineage>
        <taxon>Bacteria</taxon>
        <taxon>Bacillati</taxon>
        <taxon>Bacillota</taxon>
        <taxon>Bacilli</taxon>
        <taxon>Bacillales</taxon>
        <taxon>Bacillaceae</taxon>
        <taxon>Lysinibacillus</taxon>
    </lineage>
</organism>
<dbReference type="Proteomes" id="UP000238825">
    <property type="component" value="Chromosome"/>
</dbReference>
<reference evidence="7 9" key="1">
    <citation type="submission" date="2017-03" db="EMBL/GenBank/DDBJ databases">
        <title>The whole genome sequencing and assembly of Lysinibacillus sphaericus DSM 28T strain.</title>
        <authorList>
            <person name="Lee Y.-J."/>
            <person name="Yi H."/>
            <person name="Bahn Y.-S."/>
            <person name="Kim J.F."/>
            <person name="Lee D.-W."/>
        </authorList>
    </citation>
    <scope>NUCLEOTIDE SEQUENCE [LARGE SCALE GENOMIC DNA]</scope>
    <source>
        <strain evidence="7 9">DSM 28</strain>
    </source>
</reference>
<comment type="subcellular location">
    <subcellularLocation>
        <location evidence="1">Membrane</location>
        <topology evidence="1">Multi-pass membrane protein</topology>
    </subcellularLocation>
</comment>
<keyword evidence="3 6" id="KW-1133">Transmembrane helix</keyword>
<dbReference type="Proteomes" id="UP000255295">
    <property type="component" value="Unassembled WGS sequence"/>
</dbReference>
<dbReference type="GO" id="GO:0016020">
    <property type="term" value="C:membrane"/>
    <property type="evidence" value="ECO:0007669"/>
    <property type="project" value="UniProtKB-SubCell"/>
</dbReference>
<gene>
    <name evidence="7" type="ORF">LS41612_22335</name>
    <name evidence="8" type="ORF">NCTC10338_00175</name>
</gene>
<dbReference type="EMBL" id="UFSZ01000001">
    <property type="protein sequence ID" value="SUV15156.1"/>
    <property type="molecule type" value="Genomic_DNA"/>
</dbReference>
<protein>
    <submittedName>
        <fullName evidence="8">Toxin secretion/phage lysis holin</fullName>
    </submittedName>
</protein>
<evidence type="ECO:0000256" key="3">
    <source>
        <dbReference type="ARBA" id="ARBA00022989"/>
    </source>
</evidence>
<dbReference type="InterPro" id="IPR006480">
    <property type="entry name" value="Phage_holin_4_1"/>
</dbReference>
<evidence type="ECO:0000256" key="6">
    <source>
        <dbReference type="SAM" id="Phobius"/>
    </source>
</evidence>
<dbReference type="NCBIfam" id="TIGR01593">
    <property type="entry name" value="holin_tox_secr"/>
    <property type="match status" value="1"/>
</dbReference>
<dbReference type="AlphaFoldDB" id="A0A2S0K6A5"/>
<evidence type="ECO:0000313" key="10">
    <source>
        <dbReference type="Proteomes" id="UP000255295"/>
    </source>
</evidence>
<dbReference type="Pfam" id="PF05105">
    <property type="entry name" value="Phage_holin_4_1"/>
    <property type="match status" value="1"/>
</dbReference>
<sequence length="157" mass="17159">MLLILDVSHGASLFIKRAKDGVLMERFFVSVLGGALSFLIGGWGLLLTVLLVFNILDFLTGMAANWGAINSKRGYQGIIKKGMMWVWIVVANLIYLVLLDQGFSIGQIIPDAVAILFILNEIVSLGENSAKLGLDMPGPVKRALEIFNNHEKEGESK</sequence>
<evidence type="ECO:0000313" key="9">
    <source>
        <dbReference type="Proteomes" id="UP000238825"/>
    </source>
</evidence>
<evidence type="ECO:0000256" key="4">
    <source>
        <dbReference type="ARBA" id="ARBA00023136"/>
    </source>
</evidence>
<keyword evidence="4 6" id="KW-0472">Membrane</keyword>
<evidence type="ECO:0000313" key="8">
    <source>
        <dbReference type="EMBL" id="SUV15156.1"/>
    </source>
</evidence>
<comment type="similarity">
    <text evidence="5">Belongs to the bacteriophage holin family. Cp-1 holin subfamily.</text>
</comment>
<evidence type="ECO:0000256" key="2">
    <source>
        <dbReference type="ARBA" id="ARBA00022692"/>
    </source>
</evidence>
<feature type="transmembrane region" description="Helical" evidence="6">
    <location>
        <begin position="27"/>
        <end position="53"/>
    </location>
</feature>
<accession>A0A2S0K6A5</accession>
<reference evidence="8 10" key="2">
    <citation type="submission" date="2018-06" db="EMBL/GenBank/DDBJ databases">
        <authorList>
            <consortium name="Pathogen Informatics"/>
            <person name="Doyle S."/>
        </authorList>
    </citation>
    <scope>NUCLEOTIDE SEQUENCE [LARGE SCALE GENOMIC DNA]</scope>
    <source>
        <strain evidence="8 10">NCTC10338</strain>
    </source>
</reference>
<proteinExistence type="inferred from homology"/>
<dbReference type="EMBL" id="CP019980">
    <property type="protein sequence ID" value="AVK98829.1"/>
    <property type="molecule type" value="Genomic_DNA"/>
</dbReference>
<keyword evidence="2 6" id="KW-0812">Transmembrane</keyword>